<evidence type="ECO:0000313" key="7">
    <source>
        <dbReference type="EMBL" id="WWR12018.1"/>
    </source>
</evidence>
<gene>
    <name evidence="7" type="ORF">RQL38_02600</name>
</gene>
<sequence length="142" mass="15640">MIHTLRATVNGTIIVGFGVGIFMGLCYFLVGFPTPVLTGFITAFASIIPFAVPIIFMMVSFILLIKGSFIFSIIVIVYGGLVIFIADHFIKPIFIRGSTKLPFLYIFFGILGGLRAFGLLGLFVGPIVMMLFMILLEEFKND</sequence>
<reference evidence="7" key="1">
    <citation type="submission" date="2023-09" db="EMBL/GenBank/DDBJ databases">
        <title>Genomes of two closely related lineages of the louse Polyplax serrata with different host specificities.</title>
        <authorList>
            <person name="Martinu J."/>
            <person name="Tarabai H."/>
            <person name="Stefka J."/>
            <person name="Hypsa V."/>
        </authorList>
    </citation>
    <scope>NUCLEOTIDE SEQUENCE [LARGE SCALE GENOMIC DNA]</scope>
    <source>
        <strain evidence="7">HR10_N</strain>
    </source>
</reference>
<evidence type="ECO:0000256" key="3">
    <source>
        <dbReference type="ARBA" id="ARBA00022692"/>
    </source>
</evidence>
<evidence type="ECO:0000256" key="4">
    <source>
        <dbReference type="ARBA" id="ARBA00022989"/>
    </source>
</evidence>
<keyword evidence="4 6" id="KW-1133">Transmembrane helix</keyword>
<feature type="transmembrane region" description="Helical" evidence="6">
    <location>
        <begin position="102"/>
        <end position="135"/>
    </location>
</feature>
<dbReference type="RefSeq" id="WP_338521567.1">
    <property type="nucleotide sequence ID" value="NZ_CP135136.1"/>
</dbReference>
<organism evidence="7 8">
    <name type="scientific">Candidatus Legionella polyplacis</name>
    <dbReference type="NCBI Taxonomy" id="2005262"/>
    <lineage>
        <taxon>Bacteria</taxon>
        <taxon>Pseudomonadati</taxon>
        <taxon>Pseudomonadota</taxon>
        <taxon>Gammaproteobacteria</taxon>
        <taxon>Legionellales</taxon>
        <taxon>Legionellaceae</taxon>
        <taxon>Legionella</taxon>
    </lineage>
</organism>
<comment type="similarity">
    <text evidence="2">Belongs to the autoinducer-2 exporter (AI-2E) (TC 2.A.86) family.</text>
</comment>
<evidence type="ECO:0000313" key="8">
    <source>
        <dbReference type="Proteomes" id="UP001360424"/>
    </source>
</evidence>
<feature type="transmembrane region" description="Helical" evidence="6">
    <location>
        <begin position="37"/>
        <end position="63"/>
    </location>
</feature>
<feature type="transmembrane region" description="Helical" evidence="6">
    <location>
        <begin position="69"/>
        <end position="90"/>
    </location>
</feature>
<feature type="transmembrane region" description="Helical" evidence="6">
    <location>
        <begin position="12"/>
        <end position="30"/>
    </location>
</feature>
<dbReference type="Pfam" id="PF01594">
    <property type="entry name" value="AI-2E_transport"/>
    <property type="match status" value="1"/>
</dbReference>
<name>A0ABZ2GX72_9GAMM</name>
<protein>
    <submittedName>
        <fullName evidence="7">AI-2E family transporter</fullName>
    </submittedName>
</protein>
<evidence type="ECO:0000256" key="6">
    <source>
        <dbReference type="SAM" id="Phobius"/>
    </source>
</evidence>
<evidence type="ECO:0000256" key="2">
    <source>
        <dbReference type="ARBA" id="ARBA00009773"/>
    </source>
</evidence>
<keyword evidence="5 6" id="KW-0472">Membrane</keyword>
<dbReference type="Proteomes" id="UP001360424">
    <property type="component" value="Chromosome"/>
</dbReference>
<dbReference type="EMBL" id="CP135136">
    <property type="protein sequence ID" value="WWR12018.1"/>
    <property type="molecule type" value="Genomic_DNA"/>
</dbReference>
<comment type="subcellular location">
    <subcellularLocation>
        <location evidence="1">Membrane</location>
        <topology evidence="1">Multi-pass membrane protein</topology>
    </subcellularLocation>
</comment>
<evidence type="ECO:0000256" key="5">
    <source>
        <dbReference type="ARBA" id="ARBA00023136"/>
    </source>
</evidence>
<keyword evidence="8" id="KW-1185">Reference proteome</keyword>
<evidence type="ECO:0000256" key="1">
    <source>
        <dbReference type="ARBA" id="ARBA00004141"/>
    </source>
</evidence>
<dbReference type="InterPro" id="IPR002549">
    <property type="entry name" value="AI-2E-like"/>
</dbReference>
<proteinExistence type="inferred from homology"/>
<accession>A0ABZ2GX72</accession>
<keyword evidence="3 6" id="KW-0812">Transmembrane</keyword>